<dbReference type="PROSITE" id="PS50975">
    <property type="entry name" value="ATP_GRASP"/>
    <property type="match status" value="1"/>
</dbReference>
<dbReference type="SUPFAM" id="SSF56059">
    <property type="entry name" value="Glutathione synthetase ATP-binding domain-like"/>
    <property type="match status" value="1"/>
</dbReference>
<dbReference type="InterPro" id="IPR011761">
    <property type="entry name" value="ATP-grasp"/>
</dbReference>
<dbReference type="Gene3D" id="3.30.470.20">
    <property type="entry name" value="ATP-grasp fold, B domain"/>
    <property type="match status" value="1"/>
</dbReference>
<sequence length="418" mass="48184">MALQFTEREFIPVLLGGDINAYSVARAFYEEYQVKSLVFGKYQTGPAYRSQIIDYTPNVDIDTMPVMLKTVNGIAQAHADKTIVLVGCGDNYVALVAQAKDAHELADNIVAPYAPYSMLEQCQKKEIFYELCEKHGVPYPHTFTFTKAMLNAQGEAPAEVLDQIDFPYPMILKPSDGIMWWQHEFEGQKKAYEIADRAELEQVIRDSYASGYTDDLILQDRVPGNDEYMRVLTSYSDRNGKVRMMCLGHVLLEEHQPHGVGNHACIITEPNDELMGGVRKLLEDLHFVGYSNFDVKYDERDGSFKFFDFNTRQGRSNYYVTNSGFNVAKYVVDEYVLNRPFEPEFVTAQDEALWMVVPMGVVDKYVKDPELRAKVHRLDKEGKGADPSFMKGDFVFNRWLRMWHTKLRHFKLFKTYYK</sequence>
<dbReference type="EMBL" id="CYYP01000015">
    <property type="protein sequence ID" value="CUO45822.1"/>
    <property type="molecule type" value="Genomic_DNA"/>
</dbReference>
<evidence type="ECO:0000313" key="2">
    <source>
        <dbReference type="Proteomes" id="UP000095468"/>
    </source>
</evidence>
<dbReference type="GO" id="GO:0005524">
    <property type="term" value="F:ATP binding"/>
    <property type="evidence" value="ECO:0007669"/>
    <property type="project" value="UniProtKB-UniRule"/>
</dbReference>
<dbReference type="GO" id="GO:0046872">
    <property type="term" value="F:metal ion binding"/>
    <property type="evidence" value="ECO:0007669"/>
    <property type="project" value="InterPro"/>
</dbReference>
<organism evidence="1 2">
    <name type="scientific">Collinsella aerofaciens</name>
    <dbReference type="NCBI Taxonomy" id="74426"/>
    <lineage>
        <taxon>Bacteria</taxon>
        <taxon>Bacillati</taxon>
        <taxon>Actinomycetota</taxon>
        <taxon>Coriobacteriia</taxon>
        <taxon>Coriobacteriales</taxon>
        <taxon>Coriobacteriaceae</taxon>
        <taxon>Collinsella</taxon>
    </lineage>
</organism>
<protein>
    <submittedName>
        <fullName evidence="1">Carbamoyl phosphate synthase-like protein</fullName>
    </submittedName>
</protein>
<gene>
    <name evidence="1" type="ORF">ERS852381_01621</name>
</gene>
<proteinExistence type="predicted"/>
<accession>A0A174F617</accession>
<dbReference type="RefSeq" id="WP_055287233.1">
    <property type="nucleotide sequence ID" value="NZ_CYYP01000015.1"/>
</dbReference>
<dbReference type="Proteomes" id="UP000095468">
    <property type="component" value="Unassembled WGS sequence"/>
</dbReference>
<evidence type="ECO:0000313" key="1">
    <source>
        <dbReference type="EMBL" id="CUO45822.1"/>
    </source>
</evidence>
<dbReference type="AlphaFoldDB" id="A0A174F617"/>
<reference evidence="1 2" key="1">
    <citation type="submission" date="2015-09" db="EMBL/GenBank/DDBJ databases">
        <authorList>
            <consortium name="Pathogen Informatics"/>
        </authorList>
    </citation>
    <scope>NUCLEOTIDE SEQUENCE [LARGE SCALE GENOMIC DNA]</scope>
    <source>
        <strain evidence="1 2">2789STDY5608823</strain>
    </source>
</reference>
<name>A0A174F617_9ACTN</name>